<dbReference type="PANTHER" id="PTHR36558:SF1">
    <property type="entry name" value="RESTRICTION ENDONUCLEASE DOMAIN-CONTAINING PROTEIN-RELATED"/>
    <property type="match status" value="1"/>
</dbReference>
<dbReference type="SUPFAM" id="SSF52980">
    <property type="entry name" value="Restriction endonuclease-like"/>
    <property type="match status" value="1"/>
</dbReference>
<dbReference type="InterPro" id="IPR011335">
    <property type="entry name" value="Restrct_endonuc-II-like"/>
</dbReference>
<sequence>MLAQKYEEYYTVEDYQHWEGEWELIYGSPYAGPSPMFTHQNINMKIARQLSEKLDNCPKCQAVFEIDWEISSDTVVKPDMLVICYEPDEKLTRKPELIFEIASPSTVRRDETLKFELYQNEGVEYYVIVYPKKKMAKVYKLNNGRYIKVDDFSDKSYRFDMDKCSIDFDFSKIWRVRQ</sequence>
<dbReference type="Pfam" id="PF05685">
    <property type="entry name" value="Uma2"/>
    <property type="match status" value="1"/>
</dbReference>
<protein>
    <recommendedName>
        <fullName evidence="1">Putative restriction endonuclease domain-containing protein</fullName>
    </recommendedName>
</protein>
<feature type="domain" description="Putative restriction endonuclease" evidence="1">
    <location>
        <begin position="12"/>
        <end position="150"/>
    </location>
</feature>
<dbReference type="EMBL" id="FPHE01000065">
    <property type="protein sequence ID" value="SFV55769.1"/>
    <property type="molecule type" value="Genomic_DNA"/>
</dbReference>
<dbReference type="Gene3D" id="3.90.1570.10">
    <property type="entry name" value="tt1808, chain A"/>
    <property type="match status" value="1"/>
</dbReference>
<reference evidence="2" key="1">
    <citation type="submission" date="2016-10" db="EMBL/GenBank/DDBJ databases">
        <authorList>
            <person name="de Groot N.N."/>
        </authorList>
    </citation>
    <scope>NUCLEOTIDE SEQUENCE</scope>
</reference>
<accession>A0A1W1BQE7</accession>
<evidence type="ECO:0000259" key="1">
    <source>
        <dbReference type="Pfam" id="PF05685"/>
    </source>
</evidence>
<proteinExistence type="predicted"/>
<evidence type="ECO:0000313" key="2">
    <source>
        <dbReference type="EMBL" id="SFV55769.1"/>
    </source>
</evidence>
<dbReference type="InterPro" id="IPR012296">
    <property type="entry name" value="Nuclease_put_TT1808"/>
</dbReference>
<dbReference type="AlphaFoldDB" id="A0A1W1BQE7"/>
<dbReference type="PANTHER" id="PTHR36558">
    <property type="entry name" value="GLR1098 PROTEIN"/>
    <property type="match status" value="1"/>
</dbReference>
<dbReference type="CDD" id="cd06260">
    <property type="entry name" value="DUF820-like"/>
    <property type="match status" value="1"/>
</dbReference>
<name>A0A1W1BQE7_9ZZZZ</name>
<dbReference type="InterPro" id="IPR008538">
    <property type="entry name" value="Uma2"/>
</dbReference>
<gene>
    <name evidence="2" type="ORF">MNB_SV-12-588</name>
</gene>
<organism evidence="2">
    <name type="scientific">hydrothermal vent metagenome</name>
    <dbReference type="NCBI Taxonomy" id="652676"/>
    <lineage>
        <taxon>unclassified sequences</taxon>
        <taxon>metagenomes</taxon>
        <taxon>ecological metagenomes</taxon>
    </lineage>
</organism>